<proteinExistence type="predicted"/>
<sequence>MCPENAMRSPLSDLAKRERAFSSHFLSHSRSEESGRNPSYRYPWETKRASEGKGCSLSLGLWRGEGREEDVLH</sequence>
<accession>A0A650GPG7</accession>
<evidence type="ECO:0000313" key="3">
    <source>
        <dbReference type="EMBL" id="QGW48643.1"/>
    </source>
</evidence>
<evidence type="ECO:0000256" key="1">
    <source>
        <dbReference type="SAM" id="MobiDB-lite"/>
    </source>
</evidence>
<name>A0A650GPG7_RAPSA</name>
<geneLocation type="mitochondrion" evidence="2"/>
<gene>
    <name evidence="2" type="primary">orf73j</name>
</gene>
<dbReference type="AlphaFoldDB" id="A0A650GPG7"/>
<organism evidence="2">
    <name type="scientific">Raphanus sativus</name>
    <name type="common">Radish</name>
    <name type="synonym">Raphanus raphanistrum var. sativus</name>
    <dbReference type="NCBI Taxonomy" id="3726"/>
    <lineage>
        <taxon>Eukaryota</taxon>
        <taxon>Viridiplantae</taxon>
        <taxon>Streptophyta</taxon>
        <taxon>Embryophyta</taxon>
        <taxon>Tracheophyta</taxon>
        <taxon>Spermatophyta</taxon>
        <taxon>Magnoliopsida</taxon>
        <taxon>eudicotyledons</taxon>
        <taxon>Gunneridae</taxon>
        <taxon>Pentapetalae</taxon>
        <taxon>rosids</taxon>
        <taxon>malvids</taxon>
        <taxon>Brassicales</taxon>
        <taxon>Brassicaceae</taxon>
        <taxon>Brassiceae</taxon>
        <taxon>Raphanus</taxon>
    </lineage>
</organism>
<dbReference type="EMBL" id="MN056360">
    <property type="protein sequence ID" value="QGW48406.1"/>
    <property type="molecule type" value="Genomic_DNA"/>
</dbReference>
<keyword evidence="2" id="KW-0496">Mitochondrion</keyword>
<reference evidence="2" key="1">
    <citation type="submission" date="2019-06" db="EMBL/GenBank/DDBJ databases">
        <title>Complete mitochondrial genome sequencing of NWB CMS and Normal type.</title>
        <authorList>
            <person name="Zhang L."/>
            <person name="Wang Q."/>
            <person name="Wang Y."/>
        </authorList>
    </citation>
    <scope>NUCLEOTIDE SEQUENCE</scope>
    <source>
        <strain evidence="2">YB-A</strain>
        <strain evidence="3">YB-B</strain>
    </source>
</reference>
<dbReference type="EMBL" id="MN056359">
    <property type="protein sequence ID" value="QGW48643.1"/>
    <property type="molecule type" value="Genomic_DNA"/>
</dbReference>
<protein>
    <submittedName>
        <fullName evidence="2">Uncharacterized protein</fullName>
    </submittedName>
</protein>
<evidence type="ECO:0000313" key="2">
    <source>
        <dbReference type="EMBL" id="QGW48406.1"/>
    </source>
</evidence>
<feature type="region of interest" description="Disordered" evidence="1">
    <location>
        <begin position="23"/>
        <end position="43"/>
    </location>
</feature>